<dbReference type="Pfam" id="PF01041">
    <property type="entry name" value="DegT_DnrJ_EryC1"/>
    <property type="match status" value="1"/>
</dbReference>
<dbReference type="GO" id="GO:0000271">
    <property type="term" value="P:polysaccharide biosynthetic process"/>
    <property type="evidence" value="ECO:0007669"/>
    <property type="project" value="TreeGrafter"/>
</dbReference>
<dbReference type="OrthoDB" id="10355at2157"/>
<evidence type="ECO:0000313" key="3">
    <source>
        <dbReference type="Proteomes" id="UP000218615"/>
    </source>
</evidence>
<dbReference type="InterPro" id="IPR015421">
    <property type="entry name" value="PyrdxlP-dep_Trfase_major"/>
</dbReference>
<evidence type="ECO:0000313" key="2">
    <source>
        <dbReference type="EMBL" id="SNQ61090.1"/>
    </source>
</evidence>
<dbReference type="Proteomes" id="UP000218615">
    <property type="component" value="Unassembled WGS sequence"/>
</dbReference>
<sequence>MIPSHAPPHTIHELLKATSSLFTNKNVKEEFEQRIKEYLQTDRYLTTSSGRRSLYIALKSLKIGKGDEVILPAFTTDIVPMVVRETGAMPIPADAQLEDYNIDPNSVLDRISDKTKAILTVHTIGCPSDLKALKDICDDHNIFLIEDAASAFGAKYNNKPVGTYGDFGIISFGIGKSISMGDGGGLIVLDDELFKRIKDTTLKEYKNSGKVFLKIFGSIMLSNPQLYGIVGCRTKDMIVSHQYDNYTEEIIDDQDISLLSYAIGIQEMKSEIFERRRKIALGYTEILKKFDDVYPPMEKKIAMRFIRDIL</sequence>
<gene>
    <name evidence="2" type="ORF">MNV_230011</name>
</gene>
<dbReference type="AlphaFoldDB" id="A0A284VP76"/>
<name>A0A284VP76_9EURY</name>
<comment type="similarity">
    <text evidence="1">Belongs to the DegT/DnrJ/EryC1 family.</text>
</comment>
<proteinExistence type="inferred from homology"/>
<protein>
    <recommendedName>
        <fullName evidence="4">PLP-dependent enzyme possibly involved in cell wall biogenesis</fullName>
    </recommendedName>
</protein>
<dbReference type="Gene3D" id="3.40.640.10">
    <property type="entry name" value="Type I PLP-dependent aspartate aminotransferase-like (Major domain)"/>
    <property type="match status" value="1"/>
</dbReference>
<dbReference type="SUPFAM" id="SSF53383">
    <property type="entry name" value="PLP-dependent transferases"/>
    <property type="match status" value="1"/>
</dbReference>
<dbReference type="GO" id="GO:0008483">
    <property type="term" value="F:transaminase activity"/>
    <property type="evidence" value="ECO:0007669"/>
    <property type="project" value="TreeGrafter"/>
</dbReference>
<accession>A0A284VP76</accession>
<dbReference type="InterPro" id="IPR000653">
    <property type="entry name" value="DegT/StrS_aminotransferase"/>
</dbReference>
<dbReference type="EMBL" id="FZMP01000146">
    <property type="protein sequence ID" value="SNQ61090.1"/>
    <property type="molecule type" value="Genomic_DNA"/>
</dbReference>
<dbReference type="GO" id="GO:0030170">
    <property type="term" value="F:pyridoxal phosphate binding"/>
    <property type="evidence" value="ECO:0007669"/>
    <property type="project" value="TreeGrafter"/>
</dbReference>
<keyword evidence="1" id="KW-0663">Pyridoxal phosphate</keyword>
<reference evidence="3" key="1">
    <citation type="submission" date="2017-06" db="EMBL/GenBank/DDBJ databases">
        <authorList>
            <person name="Cremers G."/>
        </authorList>
    </citation>
    <scope>NUCLEOTIDE SEQUENCE [LARGE SCALE GENOMIC DNA]</scope>
</reference>
<evidence type="ECO:0008006" key="4">
    <source>
        <dbReference type="Google" id="ProtNLM"/>
    </source>
</evidence>
<dbReference type="PANTHER" id="PTHR30244">
    <property type="entry name" value="TRANSAMINASE"/>
    <property type="match status" value="1"/>
</dbReference>
<evidence type="ECO:0000256" key="1">
    <source>
        <dbReference type="RuleBase" id="RU004508"/>
    </source>
</evidence>
<organism evidence="2 3">
    <name type="scientific">Candidatus Methanoperedens nitratireducens</name>
    <dbReference type="NCBI Taxonomy" id="1392998"/>
    <lineage>
        <taxon>Archaea</taxon>
        <taxon>Methanobacteriati</taxon>
        <taxon>Methanobacteriota</taxon>
        <taxon>Stenosarchaea group</taxon>
        <taxon>Methanomicrobia</taxon>
        <taxon>Methanosarcinales</taxon>
        <taxon>ANME-2 cluster</taxon>
        <taxon>Candidatus Methanoperedentaceae</taxon>
        <taxon>Candidatus Methanoperedens</taxon>
    </lineage>
</organism>
<dbReference type="InterPro" id="IPR015424">
    <property type="entry name" value="PyrdxlP-dep_Trfase"/>
</dbReference>
<dbReference type="RefSeq" id="WP_096205708.1">
    <property type="nucleotide sequence ID" value="NZ_FZMP01000146.1"/>
</dbReference>
<dbReference type="PANTHER" id="PTHR30244:SF34">
    <property type="entry name" value="DTDP-4-AMINO-4,6-DIDEOXYGALACTOSE TRANSAMINASE"/>
    <property type="match status" value="1"/>
</dbReference>
<keyword evidence="3" id="KW-1185">Reference proteome</keyword>